<organism evidence="12 13">
    <name type="scientific">Legionella massiliensis</name>
    <dbReference type="NCBI Taxonomy" id="1034943"/>
    <lineage>
        <taxon>Bacteria</taxon>
        <taxon>Pseudomonadati</taxon>
        <taxon>Pseudomonadota</taxon>
        <taxon>Gammaproteobacteria</taxon>
        <taxon>Legionellales</taxon>
        <taxon>Legionellaceae</taxon>
        <taxon>Legionella</taxon>
    </lineage>
</organism>
<keyword evidence="4" id="KW-0548">Nucleotidyltransferase</keyword>
<dbReference type="GO" id="GO:0004475">
    <property type="term" value="F:mannose-1-phosphate guanylyltransferase (GTP) activity"/>
    <property type="evidence" value="ECO:0007669"/>
    <property type="project" value="UniProtKB-EC"/>
</dbReference>
<dbReference type="InterPro" id="IPR001538">
    <property type="entry name" value="Man6P_isomerase-2_C"/>
</dbReference>
<dbReference type="CDD" id="cd02213">
    <property type="entry name" value="cupin_PMI_typeII_C"/>
    <property type="match status" value="1"/>
</dbReference>
<evidence type="ECO:0000256" key="4">
    <source>
        <dbReference type="ARBA" id="ARBA00022695"/>
    </source>
</evidence>
<dbReference type="Pfam" id="PF00483">
    <property type="entry name" value="NTP_transferase"/>
    <property type="match status" value="1"/>
</dbReference>
<proteinExistence type="inferred from homology"/>
<evidence type="ECO:0000259" key="9">
    <source>
        <dbReference type="Pfam" id="PF00483"/>
    </source>
</evidence>
<evidence type="ECO:0000313" key="13">
    <source>
        <dbReference type="Proteomes" id="UP000044071"/>
    </source>
</evidence>
<dbReference type="SUPFAM" id="SSF53448">
    <property type="entry name" value="Nucleotide-diphospho-sugar transferases"/>
    <property type="match status" value="1"/>
</dbReference>
<dbReference type="AlphaFoldDB" id="A0A078KP91"/>
<accession>A0A078KP91</accession>
<keyword evidence="6" id="KW-0342">GTP-binding</keyword>
<dbReference type="InterPro" id="IPR006375">
    <property type="entry name" value="Man1P_GuaTrfase/Man6P_Isoase"/>
</dbReference>
<feature type="domain" description="Nucleotidyl transferase" evidence="9">
    <location>
        <begin position="5"/>
        <end position="227"/>
    </location>
</feature>
<dbReference type="GO" id="GO:0009298">
    <property type="term" value="P:GDP-mannose biosynthetic process"/>
    <property type="evidence" value="ECO:0007669"/>
    <property type="project" value="UniProtKB-UniPathway"/>
</dbReference>
<dbReference type="Gene3D" id="3.90.550.10">
    <property type="entry name" value="Spore Coat Polysaccharide Biosynthesis Protein SpsA, Chain A"/>
    <property type="match status" value="1"/>
</dbReference>
<evidence type="ECO:0000256" key="8">
    <source>
        <dbReference type="RuleBase" id="RU004190"/>
    </source>
</evidence>
<dbReference type="InterPro" id="IPR011051">
    <property type="entry name" value="RmlC_Cupin_sf"/>
</dbReference>
<dbReference type="Pfam" id="PF22640">
    <property type="entry name" value="ManC_GMP_beta-helix"/>
    <property type="match status" value="1"/>
</dbReference>
<protein>
    <recommendedName>
        <fullName evidence="3">mannose-1-phosphate guanylyltransferase</fullName>
        <ecNumber evidence="3">2.7.7.13</ecNumber>
    </recommendedName>
</protein>
<feature type="domain" description="MannoseP isomerase/GMP-like beta-helix" evidence="11">
    <location>
        <begin position="300"/>
        <end position="348"/>
    </location>
</feature>
<dbReference type="Proteomes" id="UP000044071">
    <property type="component" value="Unassembled WGS sequence"/>
</dbReference>
<name>A0A078KP91_9GAMM</name>
<evidence type="ECO:0000256" key="5">
    <source>
        <dbReference type="ARBA" id="ARBA00022741"/>
    </source>
</evidence>
<dbReference type="UniPathway" id="UPA00126">
    <property type="reaction ID" value="UER00930"/>
</dbReference>
<dbReference type="EMBL" id="CCSB01000001">
    <property type="protein sequence ID" value="CDZ76210.1"/>
    <property type="molecule type" value="Genomic_DNA"/>
</dbReference>
<dbReference type="PANTHER" id="PTHR46390:SF1">
    <property type="entry name" value="MANNOSE-1-PHOSPHATE GUANYLYLTRANSFERASE"/>
    <property type="match status" value="1"/>
</dbReference>
<dbReference type="OrthoDB" id="9806359at2"/>
<dbReference type="PANTHER" id="PTHR46390">
    <property type="entry name" value="MANNOSE-1-PHOSPHATE GUANYLYLTRANSFERASE"/>
    <property type="match status" value="1"/>
</dbReference>
<evidence type="ECO:0000256" key="3">
    <source>
        <dbReference type="ARBA" id="ARBA00012387"/>
    </source>
</evidence>
<dbReference type="InterPro" id="IPR029044">
    <property type="entry name" value="Nucleotide-diphossugar_trans"/>
</dbReference>
<evidence type="ECO:0000256" key="6">
    <source>
        <dbReference type="ARBA" id="ARBA00023134"/>
    </source>
</evidence>
<keyword evidence="4" id="KW-0808">Transferase</keyword>
<dbReference type="FunFam" id="2.60.120.10:FF:000032">
    <property type="entry name" value="Mannose-1-phosphate guanylyltransferase/mannose-6-phosphate isomerase"/>
    <property type="match status" value="1"/>
</dbReference>
<comment type="catalytic activity">
    <reaction evidence="7">
        <text>alpha-D-mannose 1-phosphate + GTP + H(+) = GDP-alpha-D-mannose + diphosphate</text>
        <dbReference type="Rhea" id="RHEA:15229"/>
        <dbReference type="ChEBI" id="CHEBI:15378"/>
        <dbReference type="ChEBI" id="CHEBI:33019"/>
        <dbReference type="ChEBI" id="CHEBI:37565"/>
        <dbReference type="ChEBI" id="CHEBI:57527"/>
        <dbReference type="ChEBI" id="CHEBI:58409"/>
        <dbReference type="EC" id="2.7.7.13"/>
    </reaction>
</comment>
<comment type="pathway">
    <text evidence="1">Nucleotide-sugar biosynthesis; GDP-alpha-D-mannose biosynthesis; GDP-alpha-D-mannose from alpha-D-mannose 1-phosphate (GTP route): step 1/1.</text>
</comment>
<dbReference type="NCBIfam" id="TIGR01479">
    <property type="entry name" value="GMP_PMI"/>
    <property type="match status" value="1"/>
</dbReference>
<sequence length="471" mass="53011">MHLIPIILCGGEGARLWPVSREMHPKPFIRLDNGHSLLQKAFLHGTGLPGVMEILTVTNRELFFKIEDEFREINDSAVTTSFILEPFKRNTAAAIATAALQVMKTYGEESLILVLSADDLISDQDAFQQAVSAASVLALKDKLVAFGMKAQDASASYSFIEHEDGQILNFIEEPDLAQTHEYLNNDRYLWSSGIFLFKAGTILQAIEKQCPQILHTLRTCVEQSQFISGKNFNRLDLESSSFGDVPEKTIEEIIMADRSQAAVIPCDIHWTSISSWNALSELMPADINGNRIDGEAFLHDVENCHIQSDSRLIGAVGVNNLMIIDTHDALLVADKSRTHDIEHIYTKLKIQNHEAHKFHRTVHRPWGSYTILEESERFKIKRIEVKPGASLSLQMHHHRSEHWIVVSGMASVTNGEETFFVKTNESTYIPAGHKHRLENPGVLNLVMIEVQSGEYLGEDDIVRFQDNYGRV</sequence>
<keyword evidence="5" id="KW-0547">Nucleotide-binding</keyword>
<dbReference type="GO" id="GO:0000271">
    <property type="term" value="P:polysaccharide biosynthetic process"/>
    <property type="evidence" value="ECO:0007669"/>
    <property type="project" value="InterPro"/>
</dbReference>
<evidence type="ECO:0000313" key="12">
    <source>
        <dbReference type="EMBL" id="CDZ76210.1"/>
    </source>
</evidence>
<dbReference type="InterPro" id="IPR051161">
    <property type="entry name" value="Mannose-6P_isomerase_type2"/>
</dbReference>
<evidence type="ECO:0000256" key="7">
    <source>
        <dbReference type="ARBA" id="ARBA00047343"/>
    </source>
</evidence>
<dbReference type="Pfam" id="PF01050">
    <property type="entry name" value="MannoseP_isomer"/>
    <property type="match status" value="1"/>
</dbReference>
<evidence type="ECO:0000256" key="2">
    <source>
        <dbReference type="ARBA" id="ARBA00006115"/>
    </source>
</evidence>
<dbReference type="EC" id="2.7.7.13" evidence="3"/>
<dbReference type="Gene3D" id="2.60.120.10">
    <property type="entry name" value="Jelly Rolls"/>
    <property type="match status" value="1"/>
</dbReference>
<gene>
    <name evidence="12" type="primary">algA_1</name>
    <name evidence="12" type="ORF">BN59_00477</name>
</gene>
<keyword evidence="13" id="KW-1185">Reference proteome</keyword>
<dbReference type="InterPro" id="IPR005835">
    <property type="entry name" value="NTP_transferase_dom"/>
</dbReference>
<feature type="domain" description="Mannose-6-phosphate isomerase type II C-terminal" evidence="10">
    <location>
        <begin position="352"/>
        <end position="466"/>
    </location>
</feature>
<dbReference type="SUPFAM" id="SSF51182">
    <property type="entry name" value="RmlC-like cupins"/>
    <property type="match status" value="1"/>
</dbReference>
<evidence type="ECO:0000256" key="1">
    <source>
        <dbReference type="ARBA" id="ARBA00004823"/>
    </source>
</evidence>
<dbReference type="InterPro" id="IPR014710">
    <property type="entry name" value="RmlC-like_jellyroll"/>
</dbReference>
<evidence type="ECO:0000259" key="10">
    <source>
        <dbReference type="Pfam" id="PF01050"/>
    </source>
</evidence>
<dbReference type="eggNOG" id="COG0662">
    <property type="taxonomic scope" value="Bacteria"/>
</dbReference>
<dbReference type="eggNOG" id="COG0836">
    <property type="taxonomic scope" value="Bacteria"/>
</dbReference>
<evidence type="ECO:0000259" key="11">
    <source>
        <dbReference type="Pfam" id="PF22640"/>
    </source>
</evidence>
<reference evidence="12 13" key="1">
    <citation type="submission" date="2014-06" db="EMBL/GenBank/DDBJ databases">
        <authorList>
            <person name="Urmite Genomes Urmite Genomes"/>
        </authorList>
    </citation>
    <scope>NUCLEOTIDE SEQUENCE [LARGE SCALE GENOMIC DNA]</scope>
</reference>
<dbReference type="STRING" id="1034943.BN59_00477"/>
<comment type="similarity">
    <text evidence="2 8">Belongs to the mannose-6-phosphate isomerase type 2 family.</text>
</comment>
<dbReference type="InterPro" id="IPR054566">
    <property type="entry name" value="ManC/GMP-like_b-helix"/>
</dbReference>
<dbReference type="GO" id="GO:0005525">
    <property type="term" value="F:GTP binding"/>
    <property type="evidence" value="ECO:0007669"/>
    <property type="project" value="UniProtKB-KW"/>
</dbReference>